<feature type="DNA-binding region" description="OmpR/PhoB-type" evidence="6">
    <location>
        <begin position="1"/>
        <end position="90"/>
    </location>
</feature>
<keyword evidence="3 6" id="KW-0238">DNA-binding</keyword>
<feature type="repeat" description="TPR" evidence="5">
    <location>
        <begin position="812"/>
        <end position="845"/>
    </location>
</feature>
<dbReference type="GO" id="GO:0006355">
    <property type="term" value="P:regulation of DNA-templated transcription"/>
    <property type="evidence" value="ECO:0007669"/>
    <property type="project" value="InterPro"/>
</dbReference>
<dbReference type="Pfam" id="PF13424">
    <property type="entry name" value="TPR_12"/>
    <property type="match status" value="1"/>
</dbReference>
<dbReference type="InterPro" id="IPR005158">
    <property type="entry name" value="BTAD"/>
</dbReference>
<dbReference type="Gene3D" id="1.25.40.10">
    <property type="entry name" value="Tetratricopeptide repeat domain"/>
    <property type="match status" value="2"/>
</dbReference>
<keyword evidence="2" id="KW-0805">Transcription regulation</keyword>
<dbReference type="GO" id="GO:0003677">
    <property type="term" value="F:DNA binding"/>
    <property type="evidence" value="ECO:0007669"/>
    <property type="project" value="UniProtKB-UniRule"/>
</dbReference>
<dbReference type="PANTHER" id="PTHR35807:SF1">
    <property type="entry name" value="TRANSCRIPTIONAL REGULATOR REDD"/>
    <property type="match status" value="1"/>
</dbReference>
<dbReference type="SUPFAM" id="SSF48452">
    <property type="entry name" value="TPR-like"/>
    <property type="match status" value="3"/>
</dbReference>
<dbReference type="PROSITE" id="PS50005">
    <property type="entry name" value="TPR"/>
    <property type="match status" value="1"/>
</dbReference>
<dbReference type="GO" id="GO:0043531">
    <property type="term" value="F:ADP binding"/>
    <property type="evidence" value="ECO:0007669"/>
    <property type="project" value="InterPro"/>
</dbReference>
<evidence type="ECO:0000256" key="5">
    <source>
        <dbReference type="PROSITE-ProRule" id="PRU00339"/>
    </source>
</evidence>
<evidence type="ECO:0000256" key="1">
    <source>
        <dbReference type="ARBA" id="ARBA00005820"/>
    </source>
</evidence>
<dbReference type="OrthoDB" id="3275754at2"/>
<dbReference type="CDD" id="cd15831">
    <property type="entry name" value="BTAD"/>
    <property type="match status" value="1"/>
</dbReference>
<protein>
    <submittedName>
        <fullName evidence="8">Tetratricopeptide repeat protein</fullName>
    </submittedName>
</protein>
<feature type="domain" description="OmpR/PhoB-type" evidence="7">
    <location>
        <begin position="1"/>
        <end position="90"/>
    </location>
</feature>
<dbReference type="EMBL" id="QHKI01000040">
    <property type="protein sequence ID" value="RSM77637.1"/>
    <property type="molecule type" value="Genomic_DNA"/>
</dbReference>
<dbReference type="Pfam" id="PF03704">
    <property type="entry name" value="BTAD"/>
    <property type="match status" value="1"/>
</dbReference>
<evidence type="ECO:0000313" key="9">
    <source>
        <dbReference type="Proteomes" id="UP000287547"/>
    </source>
</evidence>
<dbReference type="InterPro" id="IPR019734">
    <property type="entry name" value="TPR_rpt"/>
</dbReference>
<dbReference type="SUPFAM" id="SSF46894">
    <property type="entry name" value="C-terminal effector domain of the bipartite response regulators"/>
    <property type="match status" value="1"/>
</dbReference>
<dbReference type="InterPro" id="IPR027417">
    <property type="entry name" value="P-loop_NTPase"/>
</dbReference>
<dbReference type="AlphaFoldDB" id="A0A428Z0E0"/>
<dbReference type="SMART" id="SM01043">
    <property type="entry name" value="BTAD"/>
    <property type="match status" value="1"/>
</dbReference>
<proteinExistence type="inferred from homology"/>
<organism evidence="8 9">
    <name type="scientific">Kibdelosporangium aridum</name>
    <dbReference type="NCBI Taxonomy" id="2030"/>
    <lineage>
        <taxon>Bacteria</taxon>
        <taxon>Bacillati</taxon>
        <taxon>Actinomycetota</taxon>
        <taxon>Actinomycetes</taxon>
        <taxon>Pseudonocardiales</taxon>
        <taxon>Pseudonocardiaceae</taxon>
        <taxon>Kibdelosporangium</taxon>
    </lineage>
</organism>
<evidence type="ECO:0000256" key="3">
    <source>
        <dbReference type="ARBA" id="ARBA00023125"/>
    </source>
</evidence>
<evidence type="ECO:0000256" key="4">
    <source>
        <dbReference type="ARBA" id="ARBA00023163"/>
    </source>
</evidence>
<dbReference type="InterPro" id="IPR001867">
    <property type="entry name" value="OmpR/PhoB-type_DNA-bd"/>
</dbReference>
<dbReference type="Gene3D" id="3.40.50.300">
    <property type="entry name" value="P-loop containing nucleotide triphosphate hydrolases"/>
    <property type="match status" value="1"/>
</dbReference>
<dbReference type="Gene3D" id="1.10.10.10">
    <property type="entry name" value="Winged helix-like DNA-binding domain superfamily/Winged helix DNA-binding domain"/>
    <property type="match status" value="1"/>
</dbReference>
<dbReference type="InterPro" id="IPR011990">
    <property type="entry name" value="TPR-like_helical_dom_sf"/>
</dbReference>
<dbReference type="PRINTS" id="PR00364">
    <property type="entry name" value="DISEASERSIST"/>
</dbReference>
<evidence type="ECO:0000256" key="2">
    <source>
        <dbReference type="ARBA" id="ARBA00023015"/>
    </source>
</evidence>
<dbReference type="RefSeq" id="WP_051792816.1">
    <property type="nucleotide sequence ID" value="NZ_QHKI01000040.1"/>
</dbReference>
<dbReference type="SMART" id="SM00862">
    <property type="entry name" value="Trans_reg_C"/>
    <property type="match status" value="1"/>
</dbReference>
<dbReference type="InterPro" id="IPR016032">
    <property type="entry name" value="Sig_transdc_resp-reg_C-effctor"/>
</dbReference>
<dbReference type="InterPro" id="IPR036388">
    <property type="entry name" value="WH-like_DNA-bd_sf"/>
</dbReference>
<keyword evidence="4" id="KW-0804">Transcription</keyword>
<accession>A0A428Z0E0</accession>
<keyword evidence="5" id="KW-0802">TPR repeat</keyword>
<comment type="caution">
    <text evidence="8">The sequence shown here is derived from an EMBL/GenBank/DDBJ whole genome shotgun (WGS) entry which is preliminary data.</text>
</comment>
<reference evidence="8 9" key="1">
    <citation type="submission" date="2018-05" db="EMBL/GenBank/DDBJ databases">
        <title>Evolution of GPA BGCs.</title>
        <authorList>
            <person name="Waglechner N."/>
            <person name="Wright G.D."/>
        </authorList>
    </citation>
    <scope>NUCLEOTIDE SEQUENCE [LARGE SCALE GENOMIC DNA]</scope>
    <source>
        <strain evidence="8 9">A82846</strain>
    </source>
</reference>
<name>A0A428Z0E0_KIBAR</name>
<evidence type="ECO:0000259" key="7">
    <source>
        <dbReference type="PROSITE" id="PS51755"/>
    </source>
</evidence>
<dbReference type="Proteomes" id="UP000287547">
    <property type="component" value="Unassembled WGS sequence"/>
</dbReference>
<dbReference type="GO" id="GO:0000160">
    <property type="term" value="P:phosphorelay signal transduction system"/>
    <property type="evidence" value="ECO:0007669"/>
    <property type="project" value="InterPro"/>
</dbReference>
<dbReference type="SUPFAM" id="SSF52540">
    <property type="entry name" value="P-loop containing nucleoside triphosphate hydrolases"/>
    <property type="match status" value="1"/>
</dbReference>
<evidence type="ECO:0000256" key="6">
    <source>
        <dbReference type="PROSITE-ProRule" id="PRU01091"/>
    </source>
</evidence>
<dbReference type="Pfam" id="PF00486">
    <property type="entry name" value="Trans_reg_C"/>
    <property type="match status" value="1"/>
</dbReference>
<sequence length="898" mass="98744">MEFRLFGEVQLRAGGRLADVGTPRQQAVLAALLVDAGKPVPIETLIDRVWNEAPPVEARNVLYSHLSRIRRLLKDAATLVRRPAGYVLDVPPGSVDMHRFWQLVEQSKDLADADKAATLAEALALWQGTPLAGIQGEWVEQVRDRWSRRRLDAIVQWGDVELRLGRPAQVIDVFRDLAAEYPLAEQFEHVLMRALHAAGRDAEALDRYTVIRQRLADELGTDPGPELRALHSSLLRGELPKPRRANSAAPAQLPPDVYGFAGREAQLGQLGKLERARIVVVSGTAGVGKTSLVVHWAHQVRADFPDGQLYLNLRGFDPTGTPVAPAEAVRGFLDAFYVPRERVPTGFEAQVGLYRSLLADRRVLIVLDNARDAEQVRPLLPGSSQCLVLVTSRDQLAGLVAEGAHPLMLDLLDVAEARTLLARRIGAERVAAESEAVDEIIRLCARLPLALAVVAARAATHPKFSLAALADELREGLDELSGADPATDPRAVFSWSYLQLNETSARLFRLLGLHPGPDFGIRAAASMAGLPVAQVRPPLAELAGAHLVAEESPGRYEFHDLLRAYAAELAQADNDRHAARRRMLGYYVHSGNRADGLLDPFRENPPDFPALPGYVVVESMSDKARALAWFNAEYRVMLAVINRTHGFDEEVWSLAWTLRRYFTRRGLRHEQLSALLPALEAARRMGDPAKEAYAQCFIGSSHILFGRIDEGAELLDIALGLYRKAGDRLGEGLVLQCFCWMLERENRHAEALKYAQHCLDVFRAAGHKPGEGRALNAVGFLHALLGAHVDALNYCQKAINLQLKLGDSVGAAQTWDSLGLAYSRLGDHERAIVCHQSSVDVNRELGNRHSEAIALTSLGDAYKNAGDIESAHIAWQRAVEKFEQIGIPEADEVRAKLG</sequence>
<gene>
    <name evidence="8" type="ORF">DMH04_34545</name>
</gene>
<dbReference type="PANTHER" id="PTHR35807">
    <property type="entry name" value="TRANSCRIPTIONAL REGULATOR REDD-RELATED"/>
    <property type="match status" value="1"/>
</dbReference>
<comment type="similarity">
    <text evidence="1">Belongs to the AfsR/DnrI/RedD regulatory family.</text>
</comment>
<dbReference type="PROSITE" id="PS51755">
    <property type="entry name" value="OMPR_PHOB"/>
    <property type="match status" value="1"/>
</dbReference>
<dbReference type="SMART" id="SM00028">
    <property type="entry name" value="TPR"/>
    <property type="match status" value="4"/>
</dbReference>
<evidence type="ECO:0000313" key="8">
    <source>
        <dbReference type="EMBL" id="RSM77637.1"/>
    </source>
</evidence>
<dbReference type="InterPro" id="IPR051677">
    <property type="entry name" value="AfsR-DnrI-RedD_regulator"/>
</dbReference>